<dbReference type="Gene3D" id="3.40.50.300">
    <property type="entry name" value="P-loop containing nucleotide triphosphate hydrolases"/>
    <property type="match status" value="1"/>
</dbReference>
<dbReference type="SUPFAM" id="SSF52540">
    <property type="entry name" value="P-loop containing nucleoside triphosphate hydrolases"/>
    <property type="match status" value="1"/>
</dbReference>
<name>A0ABW8PYZ1_9GAMM</name>
<comment type="catalytic activity">
    <reaction evidence="3">
        <text>DNA(n) + a 2'-deoxyribonucleoside 5'-triphosphate = DNA(n+1) + diphosphate</text>
        <dbReference type="Rhea" id="RHEA:22508"/>
        <dbReference type="Rhea" id="RHEA-COMP:17339"/>
        <dbReference type="Rhea" id="RHEA-COMP:17340"/>
        <dbReference type="ChEBI" id="CHEBI:33019"/>
        <dbReference type="ChEBI" id="CHEBI:61560"/>
        <dbReference type="ChEBI" id="CHEBI:173112"/>
        <dbReference type="EC" id="2.7.7.7"/>
    </reaction>
</comment>
<dbReference type="EC" id="2.7.7.7" evidence="1"/>
<dbReference type="Proteomes" id="UP001621714">
    <property type="component" value="Unassembled WGS sequence"/>
</dbReference>
<sequence length="334" mass="37661">MSVAKAEQKPALPLPWHASLWQQWHQQYQADRLPHALLLSGEAGLGKRTLARALAHFLLCEQPQGQHPCGHCAGCQLLESGFHPDWYNLQPEAEGKAIRIDAIRDLTQRLQQSAQKGGYKVVLLWPAEALNLHAANALLKTLEEPEPSTLFLLVSDQPSRLPATLRSRCQHWALSIPPSAETLPWLTCQLSADQQPEQLLRAAGGRPFAALKLLESGVEQQRVELVRLMEQLTCGADPLELIAPLKKLPLAWMITTLQNWCADTLRLMMAGEAAVYDTRQQPLYQQWADCFSVHQLLAIQQELEQRQRHLLTHPNEELFLEGLVITFQRALHDE</sequence>
<keyword evidence="2" id="KW-0239">DNA-directed DNA polymerase</keyword>
<dbReference type="InterPro" id="IPR050238">
    <property type="entry name" value="DNA_Rep/Repair_Clamp_Loader"/>
</dbReference>
<protein>
    <recommendedName>
        <fullName evidence="1">DNA-directed DNA polymerase</fullName>
        <ecNumber evidence="1">2.7.7.7</ecNumber>
    </recommendedName>
</protein>
<keyword evidence="4" id="KW-0548">Nucleotidyltransferase</keyword>
<dbReference type="InterPro" id="IPR004622">
    <property type="entry name" value="DNA_pol_HolB"/>
</dbReference>
<evidence type="ECO:0000256" key="2">
    <source>
        <dbReference type="ARBA" id="ARBA00022932"/>
    </source>
</evidence>
<evidence type="ECO:0000313" key="4">
    <source>
        <dbReference type="EMBL" id="MFK7161507.1"/>
    </source>
</evidence>
<evidence type="ECO:0000256" key="1">
    <source>
        <dbReference type="ARBA" id="ARBA00012417"/>
    </source>
</evidence>
<evidence type="ECO:0000313" key="5">
    <source>
        <dbReference type="Proteomes" id="UP001621714"/>
    </source>
</evidence>
<dbReference type="GO" id="GO:0003887">
    <property type="term" value="F:DNA-directed DNA polymerase activity"/>
    <property type="evidence" value="ECO:0007669"/>
    <property type="project" value="UniProtKB-EC"/>
</dbReference>
<dbReference type="PANTHER" id="PTHR11669:SF8">
    <property type="entry name" value="DNA POLYMERASE III SUBUNIT DELTA"/>
    <property type="match status" value="1"/>
</dbReference>
<dbReference type="NCBIfam" id="TIGR00678">
    <property type="entry name" value="holB"/>
    <property type="match status" value="1"/>
</dbReference>
<dbReference type="PANTHER" id="PTHR11669">
    <property type="entry name" value="REPLICATION FACTOR C / DNA POLYMERASE III GAMMA-TAU SUBUNIT"/>
    <property type="match status" value="1"/>
</dbReference>
<dbReference type="EMBL" id="JBANFI010000006">
    <property type="protein sequence ID" value="MFK7161507.1"/>
    <property type="molecule type" value="Genomic_DNA"/>
</dbReference>
<reference evidence="4 5" key="1">
    <citation type="submission" date="2024-02" db="EMBL/GenBank/DDBJ databases">
        <title>Marinospirillum sp. MEB 164 isolated from Lonar lake sediment.</title>
        <authorList>
            <person name="Joshi A."/>
            <person name="Thite S."/>
        </authorList>
    </citation>
    <scope>NUCLEOTIDE SEQUENCE [LARGE SCALE GENOMIC DNA]</scope>
    <source>
        <strain evidence="4 5">MEB164</strain>
    </source>
</reference>
<proteinExistence type="predicted"/>
<dbReference type="Gene3D" id="1.20.272.10">
    <property type="match status" value="1"/>
</dbReference>
<dbReference type="NCBIfam" id="NF004310">
    <property type="entry name" value="PRK05707.1"/>
    <property type="match status" value="1"/>
</dbReference>
<keyword evidence="4" id="KW-0808">Transferase</keyword>
<accession>A0ABW8PYZ1</accession>
<comment type="caution">
    <text evidence="4">The sequence shown here is derived from an EMBL/GenBank/DDBJ whole genome shotgun (WGS) entry which is preliminary data.</text>
</comment>
<dbReference type="InterPro" id="IPR027417">
    <property type="entry name" value="P-loop_NTPase"/>
</dbReference>
<dbReference type="Pfam" id="PF13177">
    <property type="entry name" value="DNA_pol3_delta2"/>
    <property type="match status" value="1"/>
</dbReference>
<organism evidence="4 5">
    <name type="scientific">Marinospirillum alkalitolerans</name>
    <dbReference type="NCBI Taxonomy" id="3123374"/>
    <lineage>
        <taxon>Bacteria</taxon>
        <taxon>Pseudomonadati</taxon>
        <taxon>Pseudomonadota</taxon>
        <taxon>Gammaproteobacteria</taxon>
        <taxon>Oceanospirillales</taxon>
        <taxon>Oceanospirillaceae</taxon>
        <taxon>Marinospirillum</taxon>
    </lineage>
</organism>
<keyword evidence="5" id="KW-1185">Reference proteome</keyword>
<dbReference type="RefSeq" id="WP_405340460.1">
    <property type="nucleotide sequence ID" value="NZ_JBANFI010000006.1"/>
</dbReference>
<evidence type="ECO:0000256" key="3">
    <source>
        <dbReference type="ARBA" id="ARBA00049244"/>
    </source>
</evidence>
<gene>
    <name evidence="4" type="ORF">V6U78_10705</name>
</gene>